<gene>
    <name evidence="4" type="ORF">K7X08_004167</name>
</gene>
<dbReference type="EMBL" id="JAJAGQ010000006">
    <property type="protein sequence ID" value="KAJ8560109.1"/>
    <property type="molecule type" value="Genomic_DNA"/>
</dbReference>
<keyword evidence="5" id="KW-1185">Reference proteome</keyword>
<dbReference type="AlphaFoldDB" id="A0A9Q1MKL2"/>
<dbReference type="GO" id="GO:0006334">
    <property type="term" value="P:nucleosome assembly"/>
    <property type="evidence" value="ECO:0007669"/>
    <property type="project" value="InterPro"/>
</dbReference>
<dbReference type="Gene3D" id="3.30.1120.90">
    <property type="entry name" value="Nucleosome assembly protein"/>
    <property type="match status" value="1"/>
</dbReference>
<evidence type="ECO:0000256" key="1">
    <source>
        <dbReference type="ARBA" id="ARBA00009947"/>
    </source>
</evidence>
<dbReference type="InterPro" id="IPR037231">
    <property type="entry name" value="NAP-like_sf"/>
</dbReference>
<dbReference type="OrthoDB" id="27325at2759"/>
<reference evidence="5" key="1">
    <citation type="journal article" date="2023" name="Proc. Natl. Acad. Sci. U.S.A.">
        <title>Genomic and structural basis for evolution of tropane alkaloid biosynthesis.</title>
        <authorList>
            <person name="Wanga Y.-J."/>
            <person name="Taina T."/>
            <person name="Yua J.-Y."/>
            <person name="Lia J."/>
            <person name="Xua B."/>
            <person name="Chenc J."/>
            <person name="D'Auriad J.C."/>
            <person name="Huanga J.-P."/>
            <person name="Huanga S.-X."/>
        </authorList>
    </citation>
    <scope>NUCLEOTIDE SEQUENCE [LARGE SCALE GENOMIC DNA]</scope>
    <source>
        <strain evidence="5">cv. KIB-2019</strain>
    </source>
</reference>
<sequence>MCGARKRYEIVNGVVEVKGVDLAPVDHGDEKGVPNFWLTVLKSIAEYEEEIYMSERDEEALKFLKKSKCDVIFSASIHSLSIRDKIIPDAALWFTGEAEEDDSIYIWNLIWKLKRRLA</sequence>
<protein>
    <submittedName>
        <fullName evidence="4">Uncharacterized protein</fullName>
    </submittedName>
</protein>
<dbReference type="SUPFAM" id="SSF143113">
    <property type="entry name" value="NAP-like"/>
    <property type="match status" value="1"/>
</dbReference>
<comment type="similarity">
    <text evidence="1 3">Belongs to the nucleosome assembly protein (NAP) family.</text>
</comment>
<proteinExistence type="inferred from homology"/>
<organism evidence="4 5">
    <name type="scientific">Anisodus acutangulus</name>
    <dbReference type="NCBI Taxonomy" id="402998"/>
    <lineage>
        <taxon>Eukaryota</taxon>
        <taxon>Viridiplantae</taxon>
        <taxon>Streptophyta</taxon>
        <taxon>Embryophyta</taxon>
        <taxon>Tracheophyta</taxon>
        <taxon>Spermatophyta</taxon>
        <taxon>Magnoliopsida</taxon>
        <taxon>eudicotyledons</taxon>
        <taxon>Gunneridae</taxon>
        <taxon>Pentapetalae</taxon>
        <taxon>asterids</taxon>
        <taxon>lamiids</taxon>
        <taxon>Solanales</taxon>
        <taxon>Solanaceae</taxon>
        <taxon>Solanoideae</taxon>
        <taxon>Hyoscyameae</taxon>
        <taxon>Anisodus</taxon>
    </lineage>
</organism>
<keyword evidence="2" id="KW-0143">Chaperone</keyword>
<evidence type="ECO:0000313" key="4">
    <source>
        <dbReference type="EMBL" id="KAJ8560109.1"/>
    </source>
</evidence>
<dbReference type="GO" id="GO:0005634">
    <property type="term" value="C:nucleus"/>
    <property type="evidence" value="ECO:0007669"/>
    <property type="project" value="InterPro"/>
</dbReference>
<dbReference type="PANTHER" id="PTHR11875">
    <property type="entry name" value="TESTIS-SPECIFIC Y-ENCODED PROTEIN"/>
    <property type="match status" value="1"/>
</dbReference>
<comment type="caution">
    <text evidence="4">The sequence shown here is derived from an EMBL/GenBank/DDBJ whole genome shotgun (WGS) entry which is preliminary data.</text>
</comment>
<evidence type="ECO:0000256" key="3">
    <source>
        <dbReference type="RuleBase" id="RU003876"/>
    </source>
</evidence>
<evidence type="ECO:0000256" key="2">
    <source>
        <dbReference type="ARBA" id="ARBA00023186"/>
    </source>
</evidence>
<dbReference type="InterPro" id="IPR002164">
    <property type="entry name" value="NAP_family"/>
</dbReference>
<dbReference type="GO" id="GO:0000724">
    <property type="term" value="P:double-strand break repair via homologous recombination"/>
    <property type="evidence" value="ECO:0007669"/>
    <property type="project" value="UniProtKB-ARBA"/>
</dbReference>
<accession>A0A9Q1MKL2</accession>
<name>A0A9Q1MKL2_9SOLA</name>
<dbReference type="GO" id="GO:0042393">
    <property type="term" value="F:histone binding"/>
    <property type="evidence" value="ECO:0007669"/>
    <property type="project" value="UniProtKB-ARBA"/>
</dbReference>
<evidence type="ECO:0000313" key="5">
    <source>
        <dbReference type="Proteomes" id="UP001152561"/>
    </source>
</evidence>
<dbReference type="Proteomes" id="UP001152561">
    <property type="component" value="Unassembled WGS sequence"/>
</dbReference>
<dbReference type="Pfam" id="PF00956">
    <property type="entry name" value="NAP"/>
    <property type="match status" value="1"/>
</dbReference>